<evidence type="ECO:0000256" key="4">
    <source>
        <dbReference type="ARBA" id="ARBA00022691"/>
    </source>
</evidence>
<proteinExistence type="inferred from homology"/>
<keyword evidence="3 6" id="KW-0808">Transferase</keyword>
<dbReference type="InterPro" id="IPR029063">
    <property type="entry name" value="SAM-dependent_MTases_sf"/>
</dbReference>
<dbReference type="RefSeq" id="WP_309849467.1">
    <property type="nucleotide sequence ID" value="NZ_BAAAIU010000022.1"/>
</dbReference>
<dbReference type="GO" id="GO:0003677">
    <property type="term" value="F:DNA binding"/>
    <property type="evidence" value="ECO:0007669"/>
    <property type="project" value="InterPro"/>
</dbReference>
<dbReference type="GO" id="GO:0032259">
    <property type="term" value="P:methylation"/>
    <property type="evidence" value="ECO:0007669"/>
    <property type="project" value="UniProtKB-KW"/>
</dbReference>
<dbReference type="InterPro" id="IPR002941">
    <property type="entry name" value="DNA_methylase_N4/N6"/>
</dbReference>
<dbReference type="GO" id="GO:0008170">
    <property type="term" value="F:N-methyltransferase activity"/>
    <property type="evidence" value="ECO:0007669"/>
    <property type="project" value="InterPro"/>
</dbReference>
<protein>
    <submittedName>
        <fullName evidence="6">Adenine-specific DNA-methyltransferase</fullName>
        <ecNumber evidence="6">2.1.1.72</ecNumber>
    </submittedName>
</protein>
<dbReference type="PROSITE" id="PS00092">
    <property type="entry name" value="N6_MTASE"/>
    <property type="match status" value="1"/>
</dbReference>
<dbReference type="GO" id="GO:0009007">
    <property type="term" value="F:site-specific DNA-methyltransferase (adenine-specific) activity"/>
    <property type="evidence" value="ECO:0007669"/>
    <property type="project" value="UniProtKB-EC"/>
</dbReference>
<accession>A0AAE3YG05</accession>
<name>A0AAE3YG05_9MICC</name>
<dbReference type="Pfam" id="PF01555">
    <property type="entry name" value="N6_N4_Mtase"/>
    <property type="match status" value="1"/>
</dbReference>
<dbReference type="AlphaFoldDB" id="A0AAE3YG05"/>
<keyword evidence="7" id="KW-1185">Reference proteome</keyword>
<gene>
    <name evidence="6" type="ORF">J2S35_000492</name>
</gene>
<evidence type="ECO:0000313" key="6">
    <source>
        <dbReference type="EMBL" id="MDR6891552.1"/>
    </source>
</evidence>
<dbReference type="SUPFAM" id="SSF53335">
    <property type="entry name" value="S-adenosyl-L-methionine-dependent methyltransferases"/>
    <property type="match status" value="1"/>
</dbReference>
<evidence type="ECO:0000256" key="2">
    <source>
        <dbReference type="ARBA" id="ARBA00022603"/>
    </source>
</evidence>
<dbReference type="Proteomes" id="UP001247307">
    <property type="component" value="Unassembled WGS sequence"/>
</dbReference>
<dbReference type="PRINTS" id="PR00506">
    <property type="entry name" value="D21N6MTFRASE"/>
</dbReference>
<dbReference type="EMBL" id="JAVDUI010000001">
    <property type="protein sequence ID" value="MDR6891552.1"/>
    <property type="molecule type" value="Genomic_DNA"/>
</dbReference>
<evidence type="ECO:0000256" key="3">
    <source>
        <dbReference type="ARBA" id="ARBA00022679"/>
    </source>
</evidence>
<evidence type="ECO:0000259" key="5">
    <source>
        <dbReference type="Pfam" id="PF01555"/>
    </source>
</evidence>
<sequence length="684" mass="76901">MSRLTELLRQARKVDPQLGADLEAEVVELIKRRTFGLVFEPHQPEAVELPGRPVRRGDKVRVLPPRGTAVQSDHRLWRAVRVERVNGQRVVHLVELDADEPDTRAEIEDALVVVAEFRDRIYPGLVETGRVEHAPSKPFHTVINAENYHALEMLTYTHQESVDLIYIDPPYNTGGKFAWLYNDDYVDADDDYQHSKWLAFMDRRLRIARELLKPSGAIMVSIGDDEQHRLRMLMEQIFGVENHVAQLAVEMSTTSGPKTTNAQQGTIVKNVEYVLIYRKSPAFDIEVRHTPLYDGIEKWDANYPLWLNDDGTTESLYQRLDEEPSVRADIERFELVRKTGKLKGTFIGAPGMDLLLSASAAAREFILSNLTRIGRTDTPPVSGRSVDVPIGRWVEHQTDGRTYRLTRSGKGKVWQLYTLDRNYRLSDDYLPRFGRTVIRGDLWRGFHSDMGHVSNEGGVGFANGKKPIRLIKQLVKWANNSPDAVILDFFAGSGTTAHAVAAMNAEDGGSRRSIIVTNNELSKADRKVLAAAGHRAGDPEWEALGVFESKTKPRLLNAFSETAANAEFFNLTYEAPLSVRHNRAFERIAPMLWLRAGSRGRIITELGDAGWDVAEAYGVLTDLDRSSQFTAAVAATEGVVNAFIVTDDDSAFQMVCRELPDGVSPVRLYESYLQNFEINTGRTL</sequence>
<dbReference type="Gene3D" id="3.40.50.150">
    <property type="entry name" value="Vaccinia Virus protein VP39"/>
    <property type="match status" value="1"/>
</dbReference>
<reference evidence="6" key="1">
    <citation type="submission" date="2023-07" db="EMBL/GenBank/DDBJ databases">
        <title>Sequencing the genomes of 1000 actinobacteria strains.</title>
        <authorList>
            <person name="Klenk H.-P."/>
        </authorList>
    </citation>
    <scope>NUCLEOTIDE SEQUENCE</scope>
    <source>
        <strain evidence="6">DSM 13988</strain>
    </source>
</reference>
<dbReference type="EC" id="2.1.1.72" evidence="6"/>
<keyword evidence="4" id="KW-0949">S-adenosyl-L-methionine</keyword>
<comment type="similarity">
    <text evidence="1">Belongs to the N(4)/N(6)-methyltransferase family.</text>
</comment>
<dbReference type="InterPro" id="IPR002295">
    <property type="entry name" value="N4/N6-MTase_EcoPI_Mod-like"/>
</dbReference>
<feature type="domain" description="DNA methylase N-4/N-6" evidence="5">
    <location>
        <begin position="162"/>
        <end position="505"/>
    </location>
</feature>
<dbReference type="InterPro" id="IPR002052">
    <property type="entry name" value="DNA_methylase_N6_adenine_CS"/>
</dbReference>
<organism evidence="6 7">
    <name type="scientific">Falsarthrobacter nasiphocae</name>
    <dbReference type="NCBI Taxonomy" id="189863"/>
    <lineage>
        <taxon>Bacteria</taxon>
        <taxon>Bacillati</taxon>
        <taxon>Actinomycetota</taxon>
        <taxon>Actinomycetes</taxon>
        <taxon>Micrococcales</taxon>
        <taxon>Micrococcaceae</taxon>
        <taxon>Falsarthrobacter</taxon>
    </lineage>
</organism>
<comment type="caution">
    <text evidence="6">The sequence shown here is derived from an EMBL/GenBank/DDBJ whole genome shotgun (WGS) entry which is preliminary data.</text>
</comment>
<evidence type="ECO:0000256" key="1">
    <source>
        <dbReference type="ARBA" id="ARBA00006594"/>
    </source>
</evidence>
<evidence type="ECO:0000313" key="7">
    <source>
        <dbReference type="Proteomes" id="UP001247307"/>
    </source>
</evidence>
<keyword evidence="2 6" id="KW-0489">Methyltransferase</keyword>